<dbReference type="HAMAP" id="MF_00670">
    <property type="entry name" value="Altron_oxidoreduct"/>
    <property type="match status" value="1"/>
</dbReference>
<dbReference type="Pfam" id="PF01232">
    <property type="entry name" value="Mannitol_dh"/>
    <property type="match status" value="1"/>
</dbReference>
<dbReference type="NCBIfam" id="NF002969">
    <property type="entry name" value="PRK03643.1"/>
    <property type="match status" value="1"/>
</dbReference>
<reference evidence="7 8" key="1">
    <citation type="submission" date="2017-02" db="EMBL/GenBank/DDBJ databases">
        <authorList>
            <person name="Peterson S.W."/>
        </authorList>
    </citation>
    <scope>NUCLEOTIDE SEQUENCE [LARGE SCALE GENOMIC DNA]</scope>
    <source>
        <strain evidence="7 8">M1</strain>
    </source>
</reference>
<organism evidence="7 8">
    <name type="scientific">Maledivibacter halophilus</name>
    <dbReference type="NCBI Taxonomy" id="36842"/>
    <lineage>
        <taxon>Bacteria</taxon>
        <taxon>Bacillati</taxon>
        <taxon>Bacillota</taxon>
        <taxon>Clostridia</taxon>
        <taxon>Peptostreptococcales</taxon>
        <taxon>Caminicellaceae</taxon>
        <taxon>Maledivibacter</taxon>
    </lineage>
</organism>
<dbReference type="GO" id="GO:0009026">
    <property type="term" value="F:tagaturonate reductase activity"/>
    <property type="evidence" value="ECO:0007669"/>
    <property type="project" value="UniProtKB-UniRule"/>
</dbReference>
<evidence type="ECO:0000256" key="4">
    <source>
        <dbReference type="HAMAP-Rule" id="MF_00670"/>
    </source>
</evidence>
<dbReference type="GO" id="GO:0019592">
    <property type="term" value="P:mannitol catabolic process"/>
    <property type="evidence" value="ECO:0007669"/>
    <property type="project" value="TreeGrafter"/>
</dbReference>
<dbReference type="InterPro" id="IPR008927">
    <property type="entry name" value="6-PGluconate_DH-like_C_sf"/>
</dbReference>
<dbReference type="PANTHER" id="PTHR30524:SF0">
    <property type="entry name" value="ALTRONATE OXIDOREDUCTASE-RELATED"/>
    <property type="match status" value="1"/>
</dbReference>
<dbReference type="EC" id="1.1.1.58" evidence="4"/>
<evidence type="ECO:0000256" key="3">
    <source>
        <dbReference type="ARBA" id="ARBA00048615"/>
    </source>
</evidence>
<dbReference type="Gene3D" id="1.10.1040.10">
    <property type="entry name" value="N-(1-d-carboxylethyl)-l-norvaline Dehydrogenase, domain 2"/>
    <property type="match status" value="1"/>
</dbReference>
<dbReference type="EMBL" id="FUZT01000011">
    <property type="protein sequence ID" value="SKC84410.1"/>
    <property type="molecule type" value="Genomic_DNA"/>
</dbReference>
<evidence type="ECO:0000259" key="6">
    <source>
        <dbReference type="Pfam" id="PF08125"/>
    </source>
</evidence>
<comment type="catalytic activity">
    <reaction evidence="3">
        <text>D-mannitol 1-phosphate + NAD(+) = beta-D-fructose 6-phosphate + NADH + H(+)</text>
        <dbReference type="Rhea" id="RHEA:19661"/>
        <dbReference type="ChEBI" id="CHEBI:15378"/>
        <dbReference type="ChEBI" id="CHEBI:57540"/>
        <dbReference type="ChEBI" id="CHEBI:57634"/>
        <dbReference type="ChEBI" id="CHEBI:57945"/>
        <dbReference type="ChEBI" id="CHEBI:61381"/>
        <dbReference type="EC" id="1.1.1.17"/>
    </reaction>
</comment>
<dbReference type="GO" id="GO:0019698">
    <property type="term" value="P:D-galacturonate catabolic process"/>
    <property type="evidence" value="ECO:0007669"/>
    <property type="project" value="TreeGrafter"/>
</dbReference>
<dbReference type="PRINTS" id="PR00084">
    <property type="entry name" value="MTLDHDRGNASE"/>
</dbReference>
<comment type="similarity">
    <text evidence="4">Belongs to the mannitol dehydrogenase family. UxaB subfamily.</text>
</comment>
<feature type="binding site" evidence="4">
    <location>
        <begin position="17"/>
        <end position="28"/>
    </location>
    <ligand>
        <name>NAD(+)</name>
        <dbReference type="ChEBI" id="CHEBI:57540"/>
    </ligand>
</feature>
<sequence>MKPINEIKNHKKYPERILQFGEGNFLRAFTDWMIDKMNKEVDFNSSVVVVQPLKEGLVDKLNKQDGLYTLYLNGIKDKKVVSEDTVIESISRGINPYNEYDDYLEVAKNPELRFILSNTTEAGIAFDENDKLEDKPQNSFPGKLTVFLYERYKAFNGDENKGLIIIPCELIDKNGDKLKEIILKYIKLWNLEEDFIEWFEKANTFYNSLVDRIVPGYPKDKMDEITKKLGYEDKLVVEGEQFHLWVIEGPMWIKEELPAEKCGLNVIFTDDLTPYRTRKVRILNGAHTSMVPVSLLYGLKTVRETVEDEVMGRFVKEAIYDEIVPTLDLPKEELDYFAGAVLDRFKNPFIKHFLMSISLNSNSKYETRVLPSVLEYKNRKKELPKKLVFSLAALIELFKGKINEETVELKDNPEILEMYKKLWENYDGTKEGLKNIVKEVLSQEKIWKMDLNKVEGLADKVSNYLIQIETLGMNKAIHEVM</sequence>
<dbReference type="STRING" id="36842.SAMN02194393_04100"/>
<proteinExistence type="inferred from homology"/>
<evidence type="ECO:0000313" key="7">
    <source>
        <dbReference type="EMBL" id="SKC84410.1"/>
    </source>
</evidence>
<dbReference type="OrthoDB" id="9768714at2"/>
<dbReference type="InterPro" id="IPR000669">
    <property type="entry name" value="Mannitol_DH"/>
</dbReference>
<gene>
    <name evidence="4" type="primary">uxaB</name>
    <name evidence="7" type="ORF">SAMN02194393_04100</name>
</gene>
<feature type="domain" description="Mannitol dehydrogenase N-terminal" evidence="5">
    <location>
        <begin position="15"/>
        <end position="255"/>
    </location>
</feature>
<accession>A0A1T5M840</accession>
<evidence type="ECO:0000256" key="1">
    <source>
        <dbReference type="ARBA" id="ARBA00023002"/>
    </source>
</evidence>
<dbReference type="InterPro" id="IPR036291">
    <property type="entry name" value="NAD(P)-bd_dom_sf"/>
</dbReference>
<dbReference type="Gene3D" id="3.40.50.720">
    <property type="entry name" value="NAD(P)-binding Rossmann-like Domain"/>
    <property type="match status" value="1"/>
</dbReference>
<comment type="pathway">
    <text evidence="4">Carbohydrate metabolism; pentose and glucuronate interconversion.</text>
</comment>
<dbReference type="InterPro" id="IPR013131">
    <property type="entry name" value="Mannitol_DH_N"/>
</dbReference>
<comment type="catalytic activity">
    <reaction evidence="4">
        <text>D-altronate + NAD(+) = keto-D-tagaturonate + NADH + H(+)</text>
        <dbReference type="Rhea" id="RHEA:17813"/>
        <dbReference type="ChEBI" id="CHEBI:15378"/>
        <dbReference type="ChEBI" id="CHEBI:17360"/>
        <dbReference type="ChEBI" id="CHEBI:17886"/>
        <dbReference type="ChEBI" id="CHEBI:57540"/>
        <dbReference type="ChEBI" id="CHEBI:57945"/>
        <dbReference type="EC" id="1.1.1.58"/>
    </reaction>
</comment>
<dbReference type="InterPro" id="IPR013118">
    <property type="entry name" value="Mannitol_DH_C"/>
</dbReference>
<evidence type="ECO:0000256" key="2">
    <source>
        <dbReference type="ARBA" id="ARBA00023027"/>
    </source>
</evidence>
<dbReference type="InterPro" id="IPR013328">
    <property type="entry name" value="6PGD_dom2"/>
</dbReference>
<name>A0A1T5M840_9FIRM</name>
<evidence type="ECO:0000259" key="5">
    <source>
        <dbReference type="Pfam" id="PF01232"/>
    </source>
</evidence>
<keyword evidence="1 4" id="KW-0560">Oxidoreductase</keyword>
<dbReference type="Proteomes" id="UP000190285">
    <property type="component" value="Unassembled WGS sequence"/>
</dbReference>
<dbReference type="PANTHER" id="PTHR30524">
    <property type="entry name" value="MANNITOL-1-PHOSPHATE 5-DEHYDROGENASE"/>
    <property type="match status" value="1"/>
</dbReference>
<dbReference type="AlphaFoldDB" id="A0A1T5M840"/>
<dbReference type="SUPFAM" id="SSF51735">
    <property type="entry name" value="NAD(P)-binding Rossmann-fold domains"/>
    <property type="match status" value="1"/>
</dbReference>
<feature type="domain" description="Mannitol dehydrogenase C-terminal" evidence="6">
    <location>
        <begin position="271"/>
        <end position="466"/>
    </location>
</feature>
<dbReference type="InterPro" id="IPR023668">
    <property type="entry name" value="Altronate_OxRdtase"/>
</dbReference>
<dbReference type="Pfam" id="PF08125">
    <property type="entry name" value="Mannitol_dh_C"/>
    <property type="match status" value="1"/>
</dbReference>
<dbReference type="RefSeq" id="WP_079494212.1">
    <property type="nucleotide sequence ID" value="NZ_FUZT01000011.1"/>
</dbReference>
<dbReference type="GO" id="GO:0008926">
    <property type="term" value="F:mannitol-1-phosphate 5-dehydrogenase activity"/>
    <property type="evidence" value="ECO:0007669"/>
    <property type="project" value="UniProtKB-EC"/>
</dbReference>
<protein>
    <recommendedName>
        <fullName evidence="4">Altronate oxidoreductase</fullName>
        <ecNumber evidence="4">1.1.1.58</ecNumber>
    </recommendedName>
    <alternativeName>
        <fullName evidence="4">Tagaturonate dehydrogenase</fullName>
    </alternativeName>
    <alternativeName>
        <fullName evidence="4">Tagaturonate reductase</fullName>
    </alternativeName>
</protein>
<keyword evidence="2 4" id="KW-0520">NAD</keyword>
<dbReference type="GO" id="GO:0005829">
    <property type="term" value="C:cytosol"/>
    <property type="evidence" value="ECO:0007669"/>
    <property type="project" value="TreeGrafter"/>
</dbReference>
<dbReference type="UniPathway" id="UPA00246"/>
<keyword evidence="8" id="KW-1185">Reference proteome</keyword>
<dbReference type="SUPFAM" id="SSF48179">
    <property type="entry name" value="6-phosphogluconate dehydrogenase C-terminal domain-like"/>
    <property type="match status" value="1"/>
</dbReference>
<evidence type="ECO:0000313" key="8">
    <source>
        <dbReference type="Proteomes" id="UP000190285"/>
    </source>
</evidence>